<dbReference type="SUPFAM" id="SSF52413">
    <property type="entry name" value="UDP-glucose/GDP-mannose dehydrogenase C-terminal domain"/>
    <property type="match status" value="1"/>
</dbReference>
<reference evidence="13 14" key="1">
    <citation type="submission" date="2019-11" db="EMBL/GenBank/DDBJ databases">
        <title>Type strains purchased from KCTC, JCM and DSMZ.</title>
        <authorList>
            <person name="Lu H."/>
        </authorList>
    </citation>
    <scope>NUCLEOTIDE SEQUENCE [LARGE SCALE GENOMIC DNA]</scope>
    <source>
        <strain evidence="13 14">KCTC 22382</strain>
    </source>
</reference>
<feature type="binding site" evidence="11">
    <location>
        <position position="30"/>
    </location>
    <ligand>
        <name>NAD(+)</name>
        <dbReference type="ChEBI" id="CHEBI:57540"/>
    </ligand>
</feature>
<dbReference type="InterPro" id="IPR028357">
    <property type="entry name" value="UDPglc_DH_bac"/>
</dbReference>
<feature type="binding site" evidence="11">
    <location>
        <position position="273"/>
    </location>
    <ligand>
        <name>NAD(+)</name>
        <dbReference type="ChEBI" id="CHEBI:57540"/>
    </ligand>
</feature>
<evidence type="ECO:0000256" key="7">
    <source>
        <dbReference type="ARBA" id="ARBA00047473"/>
    </source>
</evidence>
<dbReference type="Gene3D" id="1.20.5.100">
    <property type="entry name" value="Cytochrome c1, transmembrane anchor, C-terminal"/>
    <property type="match status" value="1"/>
</dbReference>
<dbReference type="RefSeq" id="WP_155468128.1">
    <property type="nucleotide sequence ID" value="NZ_WNKY01000068.1"/>
</dbReference>
<evidence type="ECO:0000256" key="10">
    <source>
        <dbReference type="PIRSR" id="PIRSR500134-2"/>
    </source>
</evidence>
<dbReference type="PIRSF" id="PIRSF000124">
    <property type="entry name" value="UDPglc_GDPman_dh"/>
    <property type="match status" value="1"/>
</dbReference>
<evidence type="ECO:0000256" key="3">
    <source>
        <dbReference type="ARBA" id="ARBA00012954"/>
    </source>
</evidence>
<dbReference type="NCBIfam" id="TIGR03026">
    <property type="entry name" value="NDP-sugDHase"/>
    <property type="match status" value="1"/>
</dbReference>
<feature type="domain" description="UDP-glucose/GDP-mannose dehydrogenase C-terminal" evidence="12">
    <location>
        <begin position="324"/>
        <end position="434"/>
    </location>
</feature>
<organism evidence="13 14">
    <name type="scientific">Duganella radicis</name>
    <dbReference type="NCBI Taxonomy" id="551988"/>
    <lineage>
        <taxon>Bacteria</taxon>
        <taxon>Pseudomonadati</taxon>
        <taxon>Pseudomonadota</taxon>
        <taxon>Betaproteobacteria</taxon>
        <taxon>Burkholderiales</taxon>
        <taxon>Oxalobacteraceae</taxon>
        <taxon>Telluria group</taxon>
        <taxon>Duganella</taxon>
    </lineage>
</organism>
<sequence>MKITIIGTGYVGLVTGACLAELGNDVFCLDVDQRKIDLLNNGGIPIHEPGLEEVVARNRAAGRLQFSTDVAASVAHGDVQFIAVGTPPDEDGSADLQYVLAAARNIGRHMTGFKVVVDKSTVPVGTGDRVKAALQEELAARGAHASFSVVSNPEFLKEGAAVEDFMRPDRIVIGHDSTAEGQKAAAMMKKLYAPFNRNHERTFWMDVRSAEFTKYAANSMLATRISFMNELANLADRVGVDIEAVRHGIGSDPRIGHSFLYAGAGYGGSCFPKDVQALERTARQYDQDLLILRAVEAVNDKQKLVLGQKVIRRFGEDLGGQHFAVWGLAFKPNTDDMREAPSRVLLRQLIDAGATVAVYDPVAMAEARRVLALDLTPDQLARVRFAASPMDALAGAEALVIVTEWKAFRSPDFERIRAALKQAVIFDGRNLFEPEVMAEAAFEYHGIGRSILTRT</sequence>
<dbReference type="SUPFAM" id="SSF48179">
    <property type="entry name" value="6-phosphogluconate dehydrogenase C-terminal domain-like"/>
    <property type="match status" value="1"/>
</dbReference>
<evidence type="ECO:0000256" key="8">
    <source>
        <dbReference type="PIRNR" id="PIRNR000124"/>
    </source>
</evidence>
<comment type="catalytic activity">
    <reaction evidence="7 8">
        <text>UDP-alpha-D-glucose + 2 NAD(+) + H2O = UDP-alpha-D-glucuronate + 2 NADH + 3 H(+)</text>
        <dbReference type="Rhea" id="RHEA:23596"/>
        <dbReference type="ChEBI" id="CHEBI:15377"/>
        <dbReference type="ChEBI" id="CHEBI:15378"/>
        <dbReference type="ChEBI" id="CHEBI:57540"/>
        <dbReference type="ChEBI" id="CHEBI:57945"/>
        <dbReference type="ChEBI" id="CHEBI:58052"/>
        <dbReference type="ChEBI" id="CHEBI:58885"/>
        <dbReference type="EC" id="1.1.1.22"/>
    </reaction>
</comment>
<evidence type="ECO:0000313" key="14">
    <source>
        <dbReference type="Proteomes" id="UP000475582"/>
    </source>
</evidence>
<protein>
    <recommendedName>
        <fullName evidence="4 8">UDP-glucose 6-dehydrogenase</fullName>
        <ecNumber evidence="3 8">1.1.1.22</ecNumber>
    </recommendedName>
</protein>
<keyword evidence="6 8" id="KW-0520">NAD</keyword>
<evidence type="ECO:0000256" key="4">
    <source>
        <dbReference type="ARBA" id="ARBA00015132"/>
    </source>
</evidence>
<dbReference type="GO" id="GO:0003979">
    <property type="term" value="F:UDP-glucose 6-dehydrogenase activity"/>
    <property type="evidence" value="ECO:0007669"/>
    <property type="project" value="UniProtKB-EC"/>
</dbReference>
<feature type="binding site" evidence="11">
    <location>
        <position position="86"/>
    </location>
    <ligand>
        <name>NAD(+)</name>
        <dbReference type="ChEBI" id="CHEBI:57540"/>
    </ligand>
</feature>
<gene>
    <name evidence="13" type="ORF">GM676_29810</name>
</gene>
<dbReference type="GO" id="GO:0006065">
    <property type="term" value="P:UDP-glucuronate biosynthetic process"/>
    <property type="evidence" value="ECO:0007669"/>
    <property type="project" value="UniProtKB-UniPathway"/>
</dbReference>
<feature type="binding site" evidence="10">
    <location>
        <begin position="155"/>
        <end position="158"/>
    </location>
    <ligand>
        <name>substrate</name>
    </ligand>
</feature>
<dbReference type="GO" id="GO:0000271">
    <property type="term" value="P:polysaccharide biosynthetic process"/>
    <property type="evidence" value="ECO:0007669"/>
    <property type="project" value="InterPro"/>
</dbReference>
<dbReference type="Proteomes" id="UP000475582">
    <property type="component" value="Unassembled WGS sequence"/>
</dbReference>
<dbReference type="UniPathway" id="UPA00038">
    <property type="reaction ID" value="UER00491"/>
</dbReference>
<dbReference type="PANTHER" id="PTHR43750:SF3">
    <property type="entry name" value="UDP-GLUCOSE 6-DEHYDROGENASE TUAD"/>
    <property type="match status" value="1"/>
</dbReference>
<feature type="binding site" evidence="10">
    <location>
        <position position="331"/>
    </location>
    <ligand>
        <name>substrate</name>
    </ligand>
</feature>
<dbReference type="Gene3D" id="3.40.50.720">
    <property type="entry name" value="NAD(P)-binding Rossmann-like Domain"/>
    <property type="match status" value="2"/>
</dbReference>
<feature type="binding site" evidence="11">
    <location>
        <position position="35"/>
    </location>
    <ligand>
        <name>NAD(+)</name>
        <dbReference type="ChEBI" id="CHEBI:57540"/>
    </ligand>
</feature>
<keyword evidence="5 8" id="KW-0560">Oxidoreductase</keyword>
<dbReference type="PROSITE" id="PS51257">
    <property type="entry name" value="PROKAR_LIPOPROTEIN"/>
    <property type="match status" value="1"/>
</dbReference>
<dbReference type="InterPro" id="IPR017476">
    <property type="entry name" value="UDP-Glc/GDP-Man"/>
</dbReference>
<dbReference type="GO" id="GO:0051287">
    <property type="term" value="F:NAD binding"/>
    <property type="evidence" value="ECO:0007669"/>
    <property type="project" value="InterPro"/>
</dbReference>
<feature type="binding site" evidence="11">
    <location>
        <position position="121"/>
    </location>
    <ligand>
        <name>NAD(+)</name>
        <dbReference type="ChEBI" id="CHEBI:57540"/>
    </ligand>
</feature>
<dbReference type="InterPro" id="IPR036220">
    <property type="entry name" value="UDP-Glc/GDP-Man_DH_C_sf"/>
</dbReference>
<dbReference type="OrthoDB" id="9803238at2"/>
<dbReference type="SMART" id="SM00984">
    <property type="entry name" value="UDPG_MGDP_dh_C"/>
    <property type="match status" value="1"/>
</dbReference>
<evidence type="ECO:0000256" key="2">
    <source>
        <dbReference type="ARBA" id="ARBA00006601"/>
    </source>
</evidence>
<dbReference type="InterPro" id="IPR008927">
    <property type="entry name" value="6-PGluconate_DH-like_C_sf"/>
</dbReference>
<comment type="similarity">
    <text evidence="2 8">Belongs to the UDP-glucose/GDP-mannose dehydrogenase family.</text>
</comment>
<evidence type="ECO:0000256" key="5">
    <source>
        <dbReference type="ARBA" id="ARBA00023002"/>
    </source>
</evidence>
<dbReference type="SUPFAM" id="SSF51735">
    <property type="entry name" value="NAD(P)-binding Rossmann-fold domains"/>
    <property type="match status" value="1"/>
</dbReference>
<feature type="active site" description="Nucleophile" evidence="9">
    <location>
        <position position="270"/>
    </location>
</feature>
<dbReference type="Pfam" id="PF00984">
    <property type="entry name" value="UDPG_MGDP_dh"/>
    <property type="match status" value="1"/>
</dbReference>
<keyword evidence="14" id="KW-1185">Reference proteome</keyword>
<evidence type="ECO:0000256" key="1">
    <source>
        <dbReference type="ARBA" id="ARBA00004701"/>
    </source>
</evidence>
<feature type="binding site" evidence="11">
    <location>
        <position position="338"/>
    </location>
    <ligand>
        <name>NAD(+)</name>
        <dbReference type="ChEBI" id="CHEBI:57540"/>
    </ligand>
</feature>
<evidence type="ECO:0000313" key="13">
    <source>
        <dbReference type="EMBL" id="MTV41755.1"/>
    </source>
</evidence>
<evidence type="ECO:0000256" key="11">
    <source>
        <dbReference type="PIRSR" id="PIRSR500134-3"/>
    </source>
</evidence>
<dbReference type="PIRSF" id="PIRSF500134">
    <property type="entry name" value="UDPglc_DH_bac"/>
    <property type="match status" value="1"/>
</dbReference>
<evidence type="ECO:0000256" key="6">
    <source>
        <dbReference type="ARBA" id="ARBA00023027"/>
    </source>
</evidence>
<dbReference type="InterPro" id="IPR036291">
    <property type="entry name" value="NAD(P)-bd_dom_sf"/>
</dbReference>
<evidence type="ECO:0000256" key="9">
    <source>
        <dbReference type="PIRSR" id="PIRSR500134-1"/>
    </source>
</evidence>
<dbReference type="InterPro" id="IPR014027">
    <property type="entry name" value="UDP-Glc/GDP-Man_DH_C"/>
</dbReference>
<dbReference type="Pfam" id="PF03720">
    <property type="entry name" value="UDPG_MGDP_dh_C"/>
    <property type="match status" value="1"/>
</dbReference>
<evidence type="ECO:0000259" key="12">
    <source>
        <dbReference type="SMART" id="SM00984"/>
    </source>
</evidence>
<feature type="binding site" evidence="10">
    <location>
        <position position="267"/>
    </location>
    <ligand>
        <name>substrate</name>
    </ligand>
</feature>
<dbReference type="AlphaFoldDB" id="A0A6L6PU25"/>
<feature type="binding site" evidence="10">
    <location>
        <position position="214"/>
    </location>
    <ligand>
        <name>substrate</name>
    </ligand>
</feature>
<comment type="pathway">
    <text evidence="1">Nucleotide-sugar biosynthesis; UDP-alpha-D-glucuronate biosynthesis; UDP-alpha-D-glucuronate from UDP-alpha-D-glucose: step 1/1.</text>
</comment>
<dbReference type="Pfam" id="PF03721">
    <property type="entry name" value="UDPG_MGDP_dh_N"/>
    <property type="match status" value="1"/>
</dbReference>
<proteinExistence type="inferred from homology"/>
<dbReference type="PANTHER" id="PTHR43750">
    <property type="entry name" value="UDP-GLUCOSE 6-DEHYDROGENASE TUAD"/>
    <property type="match status" value="1"/>
</dbReference>
<dbReference type="InterPro" id="IPR001732">
    <property type="entry name" value="UDP-Glc/GDP-Man_DH_N"/>
</dbReference>
<accession>A0A6L6PU25</accession>
<dbReference type="EMBL" id="WNKY01000068">
    <property type="protein sequence ID" value="MTV41755.1"/>
    <property type="molecule type" value="Genomic_DNA"/>
</dbReference>
<dbReference type="EC" id="1.1.1.22" evidence="3 8"/>
<dbReference type="InterPro" id="IPR014026">
    <property type="entry name" value="UDP-Glc/GDP-Man_DH_dimer"/>
</dbReference>
<comment type="caution">
    <text evidence="13">The sequence shown here is derived from an EMBL/GenBank/DDBJ whole genome shotgun (WGS) entry which is preliminary data.</text>
</comment>
<feature type="binding site" evidence="10">
    <location>
        <begin position="259"/>
        <end position="263"/>
    </location>
    <ligand>
        <name>substrate</name>
    </ligand>
</feature>
<name>A0A6L6PU25_9BURK</name>
<feature type="binding site" evidence="11">
    <location>
        <position position="158"/>
    </location>
    <ligand>
        <name>NAD(+)</name>
        <dbReference type="ChEBI" id="CHEBI:57540"/>
    </ligand>
</feature>